<reference evidence="1 2" key="1">
    <citation type="submission" date="2019-04" db="EMBL/GenBank/DDBJ databases">
        <title>Crypto-aerobic microbial life in anoxic (sulfidic) marine sediments.</title>
        <authorList>
            <person name="Bhattacharya S."/>
            <person name="Roy C."/>
            <person name="Mondal N."/>
            <person name="Sarkar J."/>
            <person name="Mandal S."/>
            <person name="Rameez M.J."/>
            <person name="Ghosh W."/>
        </authorList>
    </citation>
    <scope>NUCLEOTIDE SEQUENCE [LARGE SCALE GENOMIC DNA]</scope>
    <source>
        <strain evidence="1 2">SBBC</strain>
    </source>
</reference>
<evidence type="ECO:0008006" key="3">
    <source>
        <dbReference type="Google" id="ProtNLM"/>
    </source>
</evidence>
<dbReference type="Proteomes" id="UP000306340">
    <property type="component" value="Unassembled WGS sequence"/>
</dbReference>
<organism evidence="1 2">
    <name type="scientific">Cereibacter changlensis</name>
    <dbReference type="NCBI Taxonomy" id="402884"/>
    <lineage>
        <taxon>Bacteria</taxon>
        <taxon>Pseudomonadati</taxon>
        <taxon>Pseudomonadota</taxon>
        <taxon>Alphaproteobacteria</taxon>
        <taxon>Rhodobacterales</taxon>
        <taxon>Paracoccaceae</taxon>
        <taxon>Cereibacter</taxon>
    </lineage>
</organism>
<proteinExistence type="predicted"/>
<evidence type="ECO:0000313" key="2">
    <source>
        <dbReference type="Proteomes" id="UP000306340"/>
    </source>
</evidence>
<comment type="caution">
    <text evidence="1">The sequence shown here is derived from an EMBL/GenBank/DDBJ whole genome shotgun (WGS) entry which is preliminary data.</text>
</comment>
<evidence type="ECO:0000313" key="1">
    <source>
        <dbReference type="EMBL" id="TKA97615.1"/>
    </source>
</evidence>
<sequence length="36" mass="3996">MIVLGHRKARWLQRAISGSVAEELSDDGRFLVVVVS</sequence>
<dbReference type="AlphaFoldDB" id="A0A4U0Z0B9"/>
<dbReference type="EMBL" id="SWAU01000029">
    <property type="protein sequence ID" value="TKA97615.1"/>
    <property type="molecule type" value="Genomic_DNA"/>
</dbReference>
<protein>
    <recommendedName>
        <fullName evidence="3">Universal stress protein</fullName>
    </recommendedName>
</protein>
<gene>
    <name evidence="1" type="ORF">FAZ78_05065</name>
</gene>
<name>A0A4U0Z0B9_9RHOB</name>
<accession>A0A4U0Z0B9</accession>